<proteinExistence type="predicted"/>
<evidence type="ECO:0000256" key="1">
    <source>
        <dbReference type="SAM" id="MobiDB-lite"/>
    </source>
</evidence>
<keyword evidence="2" id="KW-0812">Transmembrane</keyword>
<sequence>MSDVPRTRRERSSATDVVAGQPSMITTTPVSWSSAAPSAAPAAMAGQIGWSSARPSLDAMSGPIRPLEISGSVLPELEEESSAAKRRPLWLHPAFLVSAGTTLIALIALAVFVVLGVFGGKDVAADLQIESTENVVRASWSGPDVPYQVIVIDGPAGDAVDVSQRVTGTELWLPLAAGLIDERSCLLVRPAEGNEKASTSLDRTALDQQGAVAGCVTDAEDEE</sequence>
<feature type="transmembrane region" description="Helical" evidence="2">
    <location>
        <begin position="94"/>
        <end position="118"/>
    </location>
</feature>
<dbReference type="EMBL" id="JAUSXK010000001">
    <property type="protein sequence ID" value="MDQ0644062.1"/>
    <property type="molecule type" value="Genomic_DNA"/>
</dbReference>
<accession>A0ABU0PAX6</accession>
<evidence type="ECO:0000313" key="3">
    <source>
        <dbReference type="EMBL" id="MDQ0644062.1"/>
    </source>
</evidence>
<protein>
    <submittedName>
        <fullName evidence="3">Uncharacterized protein</fullName>
    </submittedName>
</protein>
<feature type="region of interest" description="Disordered" evidence="1">
    <location>
        <begin position="1"/>
        <end position="20"/>
    </location>
</feature>
<keyword evidence="2" id="KW-0472">Membrane</keyword>
<comment type="caution">
    <text evidence="3">The sequence shown here is derived from an EMBL/GenBank/DDBJ whole genome shotgun (WGS) entry which is preliminary data.</text>
</comment>
<reference evidence="3 4" key="1">
    <citation type="submission" date="2023-07" db="EMBL/GenBank/DDBJ databases">
        <title>Comparative genomics of wheat-associated soil bacteria to identify genetic determinants of phenazine resistance.</title>
        <authorList>
            <person name="Mouncey N."/>
        </authorList>
    </citation>
    <scope>NUCLEOTIDE SEQUENCE [LARGE SCALE GENOMIC DNA]</scope>
    <source>
        <strain evidence="3 4">W2I7</strain>
    </source>
</reference>
<evidence type="ECO:0000256" key="2">
    <source>
        <dbReference type="SAM" id="Phobius"/>
    </source>
</evidence>
<gene>
    <name evidence="3" type="ORF">QFZ46_002222</name>
</gene>
<feature type="compositionally biased region" description="Basic and acidic residues" evidence="1">
    <location>
        <begin position="1"/>
        <end position="13"/>
    </location>
</feature>
<dbReference type="RefSeq" id="WP_307361385.1">
    <property type="nucleotide sequence ID" value="NZ_JAUSXK010000001.1"/>
</dbReference>
<name>A0ABU0PAX6_9MICO</name>
<keyword evidence="4" id="KW-1185">Reference proteome</keyword>
<organism evidence="3 4">
    <name type="scientific">Microbacterium murale</name>
    <dbReference type="NCBI Taxonomy" id="1081040"/>
    <lineage>
        <taxon>Bacteria</taxon>
        <taxon>Bacillati</taxon>
        <taxon>Actinomycetota</taxon>
        <taxon>Actinomycetes</taxon>
        <taxon>Micrococcales</taxon>
        <taxon>Microbacteriaceae</taxon>
        <taxon>Microbacterium</taxon>
    </lineage>
</organism>
<dbReference type="Proteomes" id="UP001239085">
    <property type="component" value="Unassembled WGS sequence"/>
</dbReference>
<keyword evidence="2" id="KW-1133">Transmembrane helix</keyword>
<evidence type="ECO:0000313" key="4">
    <source>
        <dbReference type="Proteomes" id="UP001239085"/>
    </source>
</evidence>